<organism evidence="3 4">
    <name type="scientific">Roseovarius ramblicola</name>
    <dbReference type="NCBI Taxonomy" id="2022336"/>
    <lineage>
        <taxon>Bacteria</taxon>
        <taxon>Pseudomonadati</taxon>
        <taxon>Pseudomonadota</taxon>
        <taxon>Alphaproteobacteria</taxon>
        <taxon>Rhodobacterales</taxon>
        <taxon>Roseobacteraceae</taxon>
        <taxon>Roseovarius</taxon>
    </lineage>
</organism>
<name>A0ABV5I4N9_9RHOB</name>
<gene>
    <name evidence="3" type="ORF">ACFFU4_15505</name>
</gene>
<protein>
    <submittedName>
        <fullName evidence="3">YceI family protein</fullName>
    </submittedName>
</protein>
<sequence length="187" mass="19567">MIRLALAALLIAAQALAAPAPYRLDTDRSVVGFTYSLAGNAGRGTMPVASADMVLDLANPGQSRVTVTLDASGARAGFFLATQAMKGPQGLDTARHPSITFRSTAITGTLGKARVEGLLTVRGTTRKVTLDAGLYRQRGTDAADLTRLTVLLTGQVDRHDFGVTGFPGLVGPMIGLRIVARIARYGE</sequence>
<feature type="signal peptide" evidence="1">
    <location>
        <begin position="1"/>
        <end position="17"/>
    </location>
</feature>
<dbReference type="Gene3D" id="2.40.128.110">
    <property type="entry name" value="Lipid/polyisoprenoid-binding, YceI-like"/>
    <property type="match status" value="1"/>
</dbReference>
<feature type="chain" id="PRO_5046869656" evidence="1">
    <location>
        <begin position="18"/>
        <end position="187"/>
    </location>
</feature>
<reference evidence="3 4" key="1">
    <citation type="submission" date="2024-09" db="EMBL/GenBank/DDBJ databases">
        <authorList>
            <person name="Sun Q."/>
            <person name="Mori K."/>
        </authorList>
    </citation>
    <scope>NUCLEOTIDE SEQUENCE [LARGE SCALE GENOMIC DNA]</scope>
    <source>
        <strain evidence="3 4">CECT 9424</strain>
    </source>
</reference>
<dbReference type="InterPro" id="IPR007372">
    <property type="entry name" value="Lipid/polyisoprenoid-bd_YceI"/>
</dbReference>
<keyword evidence="4" id="KW-1185">Reference proteome</keyword>
<dbReference type="InterPro" id="IPR036761">
    <property type="entry name" value="TTHA0802/YceI-like_sf"/>
</dbReference>
<dbReference type="SUPFAM" id="SSF101874">
    <property type="entry name" value="YceI-like"/>
    <property type="match status" value="1"/>
</dbReference>
<evidence type="ECO:0000256" key="1">
    <source>
        <dbReference type="SAM" id="SignalP"/>
    </source>
</evidence>
<evidence type="ECO:0000259" key="2">
    <source>
        <dbReference type="SMART" id="SM00867"/>
    </source>
</evidence>
<accession>A0ABV5I4N9</accession>
<feature type="domain" description="Lipid/polyisoprenoid-binding YceI-like" evidence="2">
    <location>
        <begin position="21"/>
        <end position="183"/>
    </location>
</feature>
<dbReference type="Pfam" id="PF04264">
    <property type="entry name" value="YceI"/>
    <property type="match status" value="1"/>
</dbReference>
<comment type="caution">
    <text evidence="3">The sequence shown here is derived from an EMBL/GenBank/DDBJ whole genome shotgun (WGS) entry which is preliminary data.</text>
</comment>
<dbReference type="PANTHER" id="PTHR34406:SF1">
    <property type="entry name" value="PROTEIN YCEI"/>
    <property type="match status" value="1"/>
</dbReference>
<evidence type="ECO:0000313" key="3">
    <source>
        <dbReference type="EMBL" id="MFB9151156.1"/>
    </source>
</evidence>
<dbReference type="RefSeq" id="WP_377070727.1">
    <property type="nucleotide sequence ID" value="NZ_JBHMEC010000026.1"/>
</dbReference>
<dbReference type="Proteomes" id="UP001589670">
    <property type="component" value="Unassembled WGS sequence"/>
</dbReference>
<evidence type="ECO:0000313" key="4">
    <source>
        <dbReference type="Proteomes" id="UP001589670"/>
    </source>
</evidence>
<dbReference type="EMBL" id="JBHMEC010000026">
    <property type="protein sequence ID" value="MFB9151156.1"/>
    <property type="molecule type" value="Genomic_DNA"/>
</dbReference>
<dbReference type="SMART" id="SM00867">
    <property type="entry name" value="YceI"/>
    <property type="match status" value="1"/>
</dbReference>
<dbReference type="PANTHER" id="PTHR34406">
    <property type="entry name" value="PROTEIN YCEI"/>
    <property type="match status" value="1"/>
</dbReference>
<proteinExistence type="predicted"/>
<keyword evidence="1" id="KW-0732">Signal</keyword>